<keyword evidence="1" id="KW-0812">Transmembrane</keyword>
<dbReference type="PANTHER" id="PTHR42208">
    <property type="entry name" value="HEAVY METAL TRANSPORTER-RELATED"/>
    <property type="match status" value="1"/>
</dbReference>
<reference evidence="3 4" key="1">
    <citation type="submission" date="2019-03" db="EMBL/GenBank/DDBJ databases">
        <title>Arenimonas daejeonensis sp. nov., isolated from compost.</title>
        <authorList>
            <person name="Jeon C.O."/>
        </authorList>
    </citation>
    <scope>NUCLEOTIDE SEQUENCE [LARGE SCALE GENOMIC DNA]</scope>
    <source>
        <strain evidence="3 4">R29</strain>
    </source>
</reference>
<evidence type="ECO:0000313" key="4">
    <source>
        <dbReference type="Proteomes" id="UP000305760"/>
    </source>
</evidence>
<comment type="caution">
    <text evidence="3">The sequence shown here is derived from an EMBL/GenBank/DDBJ whole genome shotgun (WGS) entry which is preliminary data.</text>
</comment>
<feature type="domain" description="Urease accessory protein UreH-like transmembrane" evidence="2">
    <location>
        <begin position="10"/>
        <end position="210"/>
    </location>
</feature>
<gene>
    <name evidence="3" type="ORF">E1B00_09890</name>
</gene>
<protein>
    <submittedName>
        <fullName evidence="3">Sulfite exporter TauE/SafE family protein</fullName>
    </submittedName>
</protein>
<dbReference type="AlphaFoldDB" id="A0A5C4RQZ7"/>
<evidence type="ECO:0000259" key="2">
    <source>
        <dbReference type="Pfam" id="PF13386"/>
    </source>
</evidence>
<proteinExistence type="predicted"/>
<feature type="transmembrane region" description="Helical" evidence="1">
    <location>
        <begin position="165"/>
        <end position="187"/>
    </location>
</feature>
<dbReference type="OrthoDB" id="9798690at2"/>
<evidence type="ECO:0000313" key="3">
    <source>
        <dbReference type="EMBL" id="TNJ33646.1"/>
    </source>
</evidence>
<dbReference type="RefSeq" id="WP_139448263.1">
    <property type="nucleotide sequence ID" value="NZ_SMDR01000002.1"/>
</dbReference>
<dbReference type="Proteomes" id="UP000305760">
    <property type="component" value="Unassembled WGS sequence"/>
</dbReference>
<feature type="transmembrane region" description="Helical" evidence="1">
    <location>
        <begin position="140"/>
        <end position="158"/>
    </location>
</feature>
<evidence type="ECO:0000256" key="1">
    <source>
        <dbReference type="SAM" id="Phobius"/>
    </source>
</evidence>
<dbReference type="PANTHER" id="PTHR42208:SF1">
    <property type="entry name" value="HEAVY METAL TRANSPORTER"/>
    <property type="match status" value="1"/>
</dbReference>
<keyword evidence="1" id="KW-0472">Membrane</keyword>
<keyword evidence="4" id="KW-1185">Reference proteome</keyword>
<organism evidence="3 4">
    <name type="scientific">Arenimonas terrae</name>
    <dbReference type="NCBI Taxonomy" id="2546226"/>
    <lineage>
        <taxon>Bacteria</taxon>
        <taxon>Pseudomonadati</taxon>
        <taxon>Pseudomonadota</taxon>
        <taxon>Gammaproteobacteria</taxon>
        <taxon>Lysobacterales</taxon>
        <taxon>Lysobacteraceae</taxon>
        <taxon>Arenimonas</taxon>
    </lineage>
</organism>
<sequence length="239" mass="24291">MPVDLLTLTAALLTGLMGGLHCAAMCGGIATGLAAQHPRGGLATAVALNGGRILGYTLAGAIVGGFGGGLLALARSDGLAVALRVAMGAVLLLVAARLLWPQRLGALGKAGAWLWRKLQPVQARVLPSSGPLRPWVQGLFWGWLPCGLSTTVLAAAWLEADALHAALLMLAFGLGTTATMIPLTWSGARLGSLLARRGWRVAAAALVAAAGLLTMLGPWLAAQPALHSVLEALGCRSLP</sequence>
<feature type="transmembrane region" description="Helical" evidence="1">
    <location>
        <begin position="81"/>
        <end position="100"/>
    </location>
</feature>
<dbReference type="Pfam" id="PF13386">
    <property type="entry name" value="DsbD_2"/>
    <property type="match status" value="1"/>
</dbReference>
<dbReference type="EMBL" id="SMDR01000002">
    <property type="protein sequence ID" value="TNJ33646.1"/>
    <property type="molecule type" value="Genomic_DNA"/>
</dbReference>
<dbReference type="InterPro" id="IPR039447">
    <property type="entry name" value="UreH-like_TM_dom"/>
</dbReference>
<feature type="transmembrane region" description="Helical" evidence="1">
    <location>
        <begin position="53"/>
        <end position="74"/>
    </location>
</feature>
<accession>A0A5C4RQZ7</accession>
<keyword evidence="1" id="KW-1133">Transmembrane helix</keyword>
<feature type="transmembrane region" description="Helical" evidence="1">
    <location>
        <begin position="199"/>
        <end position="221"/>
    </location>
</feature>
<name>A0A5C4RQZ7_9GAMM</name>